<comment type="caution">
    <text evidence="9">The sequence shown here is derived from an EMBL/GenBank/DDBJ whole genome shotgun (WGS) entry which is preliminary data.</text>
</comment>
<evidence type="ECO:0000259" key="7">
    <source>
        <dbReference type="PROSITE" id="PS51201"/>
    </source>
</evidence>
<dbReference type="InterPro" id="IPR050721">
    <property type="entry name" value="Trk_Ktr_HKT_K-transport"/>
</dbReference>
<dbReference type="AlphaFoldDB" id="A0A830F231"/>
<dbReference type="Gene3D" id="3.30.70.1450">
    <property type="entry name" value="Regulator of K+ conductance, C-terminal domain"/>
    <property type="match status" value="1"/>
</dbReference>
<keyword evidence="5" id="KW-0520">NAD</keyword>
<evidence type="ECO:0000256" key="3">
    <source>
        <dbReference type="ARBA" id="ARBA00022538"/>
    </source>
</evidence>
<dbReference type="SUPFAM" id="SSF51735">
    <property type="entry name" value="NAD(P)-binding Rossmann-fold domains"/>
    <property type="match status" value="1"/>
</dbReference>
<keyword evidence="4" id="KW-0630">Potassium</keyword>
<gene>
    <name evidence="9" type="ORF">GCM10009067_31780</name>
</gene>
<evidence type="ECO:0000313" key="10">
    <source>
        <dbReference type="Proteomes" id="UP000614221"/>
    </source>
</evidence>
<dbReference type="InterPro" id="IPR036291">
    <property type="entry name" value="NAD(P)-bd_dom_sf"/>
</dbReference>
<reference evidence="9" key="2">
    <citation type="submission" date="2020-09" db="EMBL/GenBank/DDBJ databases">
        <authorList>
            <person name="Sun Q."/>
            <person name="Ohkuma M."/>
        </authorList>
    </citation>
    <scope>NUCLEOTIDE SEQUENCE</scope>
    <source>
        <strain evidence="9">JCM 19018</strain>
    </source>
</reference>
<dbReference type="Proteomes" id="UP000614221">
    <property type="component" value="Unassembled WGS sequence"/>
</dbReference>
<dbReference type="GO" id="GO:0015079">
    <property type="term" value="F:potassium ion transmembrane transporter activity"/>
    <property type="evidence" value="ECO:0007669"/>
    <property type="project" value="InterPro"/>
</dbReference>
<evidence type="ECO:0000256" key="2">
    <source>
        <dbReference type="ARBA" id="ARBA00022448"/>
    </source>
</evidence>
<keyword evidence="2" id="KW-0813">Transport</keyword>
<dbReference type="InterPro" id="IPR003148">
    <property type="entry name" value="RCK_N"/>
</dbReference>
<dbReference type="Gene3D" id="3.40.50.720">
    <property type="entry name" value="NAD(P)-binding Rossmann-like Domain"/>
    <property type="match status" value="1"/>
</dbReference>
<comment type="function">
    <text evidence="1">Part of a potassium transport system.</text>
</comment>
<evidence type="ECO:0000256" key="4">
    <source>
        <dbReference type="ARBA" id="ARBA00022958"/>
    </source>
</evidence>
<dbReference type="GO" id="GO:0005886">
    <property type="term" value="C:plasma membrane"/>
    <property type="evidence" value="ECO:0007669"/>
    <property type="project" value="InterPro"/>
</dbReference>
<evidence type="ECO:0000256" key="5">
    <source>
        <dbReference type="ARBA" id="ARBA00023027"/>
    </source>
</evidence>
<feature type="domain" description="RCK C-terminal" evidence="8">
    <location>
        <begin position="133"/>
        <end position="220"/>
    </location>
</feature>
<dbReference type="PRINTS" id="PR00335">
    <property type="entry name" value="KUPTAKETRKA"/>
</dbReference>
<dbReference type="InterPro" id="IPR036721">
    <property type="entry name" value="RCK_C_sf"/>
</dbReference>
<name>A0A830F231_9EURY</name>
<dbReference type="Pfam" id="PF02254">
    <property type="entry name" value="TrkA_N"/>
    <property type="match status" value="1"/>
</dbReference>
<protein>
    <submittedName>
        <fullName evidence="9">Potassium transporter Trk</fullName>
    </submittedName>
</protein>
<keyword evidence="3" id="KW-0633">Potassium transport</keyword>
<evidence type="ECO:0000256" key="6">
    <source>
        <dbReference type="ARBA" id="ARBA00023065"/>
    </source>
</evidence>
<dbReference type="PANTHER" id="PTHR43833:SF5">
    <property type="entry name" value="TRK SYSTEM POTASSIUM UPTAKE PROTEIN TRKA"/>
    <property type="match status" value="1"/>
</dbReference>
<dbReference type="PROSITE" id="PS51202">
    <property type="entry name" value="RCK_C"/>
    <property type="match status" value="1"/>
</dbReference>
<dbReference type="Pfam" id="PF02080">
    <property type="entry name" value="TrkA_C"/>
    <property type="match status" value="1"/>
</dbReference>
<evidence type="ECO:0000313" key="9">
    <source>
        <dbReference type="EMBL" id="GGK76993.1"/>
    </source>
</evidence>
<proteinExistence type="predicted"/>
<evidence type="ECO:0000256" key="1">
    <source>
        <dbReference type="ARBA" id="ARBA00003660"/>
    </source>
</evidence>
<accession>A0A830F231</accession>
<feature type="domain" description="RCK N-terminal" evidence="7">
    <location>
        <begin position="1"/>
        <end position="116"/>
    </location>
</feature>
<sequence length="221" mass="23871">MYVIIIGAGRTGSTVINLATQDDHEVVVIERDTELAEEVSATYDCMVINADAASKDILLEAGIEEADALISTTEDDSVNLMVTMFGKQYGVETLVSSINDPAHMELFEDLGVNIVESPHRLNGQYLYRAVQHPGIQDFLPITGQAEIFEMAVSSGAPIDGLDLIEADNNDLLPEETIIVAIVRDSELLIPQGESEIRAGDTVTVFAKNGATSRITDVFRGS</sequence>
<evidence type="ECO:0000259" key="8">
    <source>
        <dbReference type="PROSITE" id="PS51202"/>
    </source>
</evidence>
<dbReference type="PANTHER" id="PTHR43833">
    <property type="entry name" value="POTASSIUM CHANNEL PROTEIN 2-RELATED-RELATED"/>
    <property type="match status" value="1"/>
</dbReference>
<dbReference type="OrthoDB" id="24929at2157"/>
<keyword evidence="6" id="KW-0406">Ion transport</keyword>
<dbReference type="EMBL" id="BMPD01000006">
    <property type="protein sequence ID" value="GGK76993.1"/>
    <property type="molecule type" value="Genomic_DNA"/>
</dbReference>
<dbReference type="InterPro" id="IPR006036">
    <property type="entry name" value="K_uptake_TrkA"/>
</dbReference>
<dbReference type="SUPFAM" id="SSF116726">
    <property type="entry name" value="TrkA C-terminal domain-like"/>
    <property type="match status" value="1"/>
</dbReference>
<dbReference type="PROSITE" id="PS51201">
    <property type="entry name" value="RCK_N"/>
    <property type="match status" value="1"/>
</dbReference>
<organism evidence="9 10">
    <name type="scientific">Haloarcula sebkhae</name>
    <dbReference type="NCBI Taxonomy" id="932660"/>
    <lineage>
        <taxon>Archaea</taxon>
        <taxon>Methanobacteriati</taxon>
        <taxon>Methanobacteriota</taxon>
        <taxon>Stenosarchaea group</taxon>
        <taxon>Halobacteria</taxon>
        <taxon>Halobacteriales</taxon>
        <taxon>Haloarculaceae</taxon>
        <taxon>Haloarcula</taxon>
    </lineage>
</organism>
<dbReference type="InterPro" id="IPR006037">
    <property type="entry name" value="RCK_C"/>
</dbReference>
<reference evidence="9" key="1">
    <citation type="journal article" date="2014" name="Int. J. Syst. Evol. Microbiol.">
        <title>Complete genome sequence of Corynebacterium casei LMG S-19264T (=DSM 44701T), isolated from a smear-ripened cheese.</title>
        <authorList>
            <consortium name="US DOE Joint Genome Institute (JGI-PGF)"/>
            <person name="Walter F."/>
            <person name="Albersmeier A."/>
            <person name="Kalinowski J."/>
            <person name="Ruckert C."/>
        </authorList>
    </citation>
    <scope>NUCLEOTIDE SEQUENCE</scope>
    <source>
        <strain evidence="9">JCM 19018</strain>
    </source>
</reference>